<keyword evidence="1" id="KW-0732">Signal</keyword>
<evidence type="ECO:0000313" key="2">
    <source>
        <dbReference type="EMBL" id="SUO96629.1"/>
    </source>
</evidence>
<protein>
    <recommendedName>
        <fullName evidence="4">Lipoprotein</fullName>
    </recommendedName>
</protein>
<dbReference type="PROSITE" id="PS51257">
    <property type="entry name" value="PROKAR_LIPOPROTEIN"/>
    <property type="match status" value="1"/>
</dbReference>
<proteinExistence type="predicted"/>
<feature type="chain" id="PRO_5016715485" description="Lipoprotein" evidence="1">
    <location>
        <begin position="19"/>
        <end position="57"/>
    </location>
</feature>
<dbReference type="Proteomes" id="UP000254601">
    <property type="component" value="Unassembled WGS sequence"/>
</dbReference>
<keyword evidence="3" id="KW-1185">Reference proteome</keyword>
<organism evidence="2 3">
    <name type="scientific">Suttonella ornithocola</name>
    <dbReference type="NCBI Taxonomy" id="279832"/>
    <lineage>
        <taxon>Bacteria</taxon>
        <taxon>Pseudomonadati</taxon>
        <taxon>Pseudomonadota</taxon>
        <taxon>Gammaproteobacteria</taxon>
        <taxon>Cardiobacteriales</taxon>
        <taxon>Cardiobacteriaceae</taxon>
        <taxon>Suttonella</taxon>
    </lineage>
</organism>
<evidence type="ECO:0008006" key="4">
    <source>
        <dbReference type="Google" id="ProtNLM"/>
    </source>
</evidence>
<evidence type="ECO:0000256" key="1">
    <source>
        <dbReference type="SAM" id="SignalP"/>
    </source>
</evidence>
<name>A0A380MVN0_9GAMM</name>
<evidence type="ECO:0000313" key="3">
    <source>
        <dbReference type="Proteomes" id="UP000254601"/>
    </source>
</evidence>
<gene>
    <name evidence="2" type="ORF">NCTC13337_01943</name>
</gene>
<feature type="signal peptide" evidence="1">
    <location>
        <begin position="1"/>
        <end position="18"/>
    </location>
</feature>
<dbReference type="EMBL" id="UHIC01000001">
    <property type="protein sequence ID" value="SUO96629.1"/>
    <property type="molecule type" value="Genomic_DNA"/>
</dbReference>
<dbReference type="AlphaFoldDB" id="A0A380MVN0"/>
<reference evidence="2 3" key="1">
    <citation type="submission" date="2018-06" db="EMBL/GenBank/DDBJ databases">
        <authorList>
            <consortium name="Pathogen Informatics"/>
            <person name="Doyle S."/>
        </authorList>
    </citation>
    <scope>NUCLEOTIDE SEQUENCE [LARGE SCALE GENOMIC DNA]</scope>
    <source>
        <strain evidence="2 3">NCTC13337</strain>
    </source>
</reference>
<sequence length="57" mass="6614">MKFCVLLMILGLMGCSHFSISEKTNKSNIEHCQYPQRDLTTQWNERLYWCDGNGGSK</sequence>
<accession>A0A380MVN0</accession>